<sequence length="104" mass="12199">MDYMKGYRLEPNEQGYTIIFYLDEHYNEFSNEITPIKYPSDRKLKNFRQYVIDNFSHLNIRKVKVMIGPALVMSFALALRPDHGPSEAASQKRSTHAEFQEVDP</sequence>
<dbReference type="Proteomes" id="UP001500740">
    <property type="component" value="Unassembled WGS sequence"/>
</dbReference>
<feature type="compositionally biased region" description="Basic and acidic residues" evidence="1">
    <location>
        <begin position="95"/>
        <end position="104"/>
    </location>
</feature>
<evidence type="ECO:0000313" key="3">
    <source>
        <dbReference type="Proteomes" id="UP001500740"/>
    </source>
</evidence>
<protein>
    <submittedName>
        <fullName evidence="2">Uncharacterized protein</fullName>
    </submittedName>
</protein>
<name>A0ABP3JHU0_9BACI</name>
<comment type="caution">
    <text evidence="2">The sequence shown here is derived from an EMBL/GenBank/DDBJ whole genome shotgun (WGS) entry which is preliminary data.</text>
</comment>
<accession>A0ABP3JHU0</accession>
<dbReference type="RefSeq" id="WP_343781715.1">
    <property type="nucleotide sequence ID" value="NZ_BAAACZ010000005.1"/>
</dbReference>
<evidence type="ECO:0000313" key="2">
    <source>
        <dbReference type="EMBL" id="GAA0454134.1"/>
    </source>
</evidence>
<organism evidence="2 3">
    <name type="scientific">Alkalibacillus silvisoli</name>
    <dbReference type="NCBI Taxonomy" id="392823"/>
    <lineage>
        <taxon>Bacteria</taxon>
        <taxon>Bacillati</taxon>
        <taxon>Bacillota</taxon>
        <taxon>Bacilli</taxon>
        <taxon>Bacillales</taxon>
        <taxon>Bacillaceae</taxon>
        <taxon>Alkalibacillus</taxon>
    </lineage>
</organism>
<gene>
    <name evidence="2" type="ORF">GCM10008935_06200</name>
</gene>
<evidence type="ECO:0000256" key="1">
    <source>
        <dbReference type="SAM" id="MobiDB-lite"/>
    </source>
</evidence>
<feature type="region of interest" description="Disordered" evidence="1">
    <location>
        <begin position="82"/>
        <end position="104"/>
    </location>
</feature>
<keyword evidence="3" id="KW-1185">Reference proteome</keyword>
<proteinExistence type="predicted"/>
<reference evidence="3" key="1">
    <citation type="journal article" date="2019" name="Int. J. Syst. Evol. Microbiol.">
        <title>The Global Catalogue of Microorganisms (GCM) 10K type strain sequencing project: providing services to taxonomists for standard genome sequencing and annotation.</title>
        <authorList>
            <consortium name="The Broad Institute Genomics Platform"/>
            <consortium name="The Broad Institute Genome Sequencing Center for Infectious Disease"/>
            <person name="Wu L."/>
            <person name="Ma J."/>
        </authorList>
    </citation>
    <scope>NUCLEOTIDE SEQUENCE [LARGE SCALE GENOMIC DNA]</scope>
    <source>
        <strain evidence="3">JCM 14193</strain>
    </source>
</reference>
<dbReference type="EMBL" id="BAAACZ010000005">
    <property type="protein sequence ID" value="GAA0454134.1"/>
    <property type="molecule type" value="Genomic_DNA"/>
</dbReference>